<dbReference type="Proteomes" id="UP000269573">
    <property type="component" value="Unassembled WGS sequence"/>
</dbReference>
<gene>
    <name evidence="1" type="ORF">EDM59_24795</name>
</gene>
<organism evidence="1 2">
    <name type="scientific">Brevibacillus nitrificans</name>
    <dbReference type="NCBI Taxonomy" id="651560"/>
    <lineage>
        <taxon>Bacteria</taxon>
        <taxon>Bacillati</taxon>
        <taxon>Bacillota</taxon>
        <taxon>Bacilli</taxon>
        <taxon>Bacillales</taxon>
        <taxon>Paenibacillaceae</taxon>
        <taxon>Brevibacillus</taxon>
    </lineage>
</organism>
<accession>A0A3M8CYP0</accession>
<evidence type="ECO:0000313" key="1">
    <source>
        <dbReference type="EMBL" id="RNB80549.1"/>
    </source>
</evidence>
<comment type="caution">
    <text evidence="1">The sequence shown here is derived from an EMBL/GenBank/DDBJ whole genome shotgun (WGS) entry which is preliminary data.</text>
</comment>
<dbReference type="EMBL" id="RHHU01000017">
    <property type="protein sequence ID" value="RNB80549.1"/>
    <property type="molecule type" value="Genomic_DNA"/>
</dbReference>
<reference evidence="1 2" key="1">
    <citation type="submission" date="2018-10" db="EMBL/GenBank/DDBJ databases">
        <title>Phylogenomics of Brevibacillus.</title>
        <authorList>
            <person name="Dunlap C."/>
        </authorList>
    </citation>
    <scope>NUCLEOTIDE SEQUENCE [LARGE SCALE GENOMIC DNA]</scope>
    <source>
        <strain evidence="1 2">JCM 15774</strain>
    </source>
</reference>
<keyword evidence="2" id="KW-1185">Reference proteome</keyword>
<proteinExistence type="predicted"/>
<name>A0A3M8CYP0_9BACL</name>
<dbReference type="AlphaFoldDB" id="A0A3M8CYP0"/>
<sequence length="106" mass="12144">MSVPVDQLGTNGAERVKQLIQLLGEGERNGLWDQLDIKDLQALSEIAIKLYGYRVEKHLTTVQNAEPFMPVPKHNTVPDTEAMMFINGLMETKHIELFELQMFKNF</sequence>
<protein>
    <submittedName>
        <fullName evidence="1">Uncharacterized protein</fullName>
    </submittedName>
</protein>
<evidence type="ECO:0000313" key="2">
    <source>
        <dbReference type="Proteomes" id="UP000269573"/>
    </source>
</evidence>
<dbReference type="RefSeq" id="WP_122926060.1">
    <property type="nucleotide sequence ID" value="NZ_JARMEQ010000031.1"/>
</dbReference>